<accession>A0ABU5Z746</accession>
<dbReference type="Pfam" id="PF13602">
    <property type="entry name" value="ADH_zinc_N_2"/>
    <property type="match status" value="1"/>
</dbReference>
<dbReference type="Proteomes" id="UP001311730">
    <property type="component" value="Unassembled WGS sequence"/>
</dbReference>
<dbReference type="SUPFAM" id="SSF50129">
    <property type="entry name" value="GroES-like"/>
    <property type="match status" value="1"/>
</dbReference>
<dbReference type="Gene3D" id="3.90.180.10">
    <property type="entry name" value="Medium-chain alcohol dehydrogenases, catalytic domain"/>
    <property type="match status" value="1"/>
</dbReference>
<keyword evidence="3" id="KW-1185">Reference proteome</keyword>
<dbReference type="PANTHER" id="PTHR11695">
    <property type="entry name" value="ALCOHOL DEHYDROGENASE RELATED"/>
    <property type="match status" value="1"/>
</dbReference>
<dbReference type="Gene3D" id="3.40.50.720">
    <property type="entry name" value="NAD(P)-binding Rossmann-like Domain"/>
    <property type="match status" value="1"/>
</dbReference>
<dbReference type="InterPro" id="IPR020843">
    <property type="entry name" value="ER"/>
</dbReference>
<evidence type="ECO:0000313" key="2">
    <source>
        <dbReference type="EMBL" id="MEB3074518.1"/>
    </source>
</evidence>
<dbReference type="SUPFAM" id="SSF51735">
    <property type="entry name" value="NAD(P)-binding Rossmann-fold domains"/>
    <property type="match status" value="1"/>
</dbReference>
<dbReference type="SMART" id="SM00829">
    <property type="entry name" value="PKS_ER"/>
    <property type="match status" value="1"/>
</dbReference>
<dbReference type="EMBL" id="JAYKBW010000004">
    <property type="protein sequence ID" value="MEB3074518.1"/>
    <property type="molecule type" value="Genomic_DNA"/>
</dbReference>
<reference evidence="2 3" key="1">
    <citation type="submission" date="2023-12" db="EMBL/GenBank/DDBJ databases">
        <title>Genomic sequences of Capnocytophaga and Parvimonas strains.</title>
        <authorList>
            <person name="Watt R.M."/>
            <person name="Wang M."/>
            <person name="Yang T."/>
            <person name="Tong W.M."/>
        </authorList>
    </citation>
    <scope>NUCLEOTIDE SEQUENCE [LARGE SCALE GENOMIC DNA]</scope>
    <source>
        <strain evidence="2 3">CCUG 13096</strain>
    </source>
</reference>
<dbReference type="Pfam" id="PF08240">
    <property type="entry name" value="ADH_N"/>
    <property type="match status" value="1"/>
</dbReference>
<dbReference type="PANTHER" id="PTHR11695:SF294">
    <property type="entry name" value="RETICULON-4-INTERACTING PROTEIN 1, MITOCHONDRIAL"/>
    <property type="match status" value="1"/>
</dbReference>
<keyword evidence="2" id="KW-0560">Oxidoreductase</keyword>
<evidence type="ECO:0000313" key="3">
    <source>
        <dbReference type="Proteomes" id="UP001311730"/>
    </source>
</evidence>
<dbReference type="RefSeq" id="WP_323982896.1">
    <property type="nucleotide sequence ID" value="NZ_JAYKBW010000004.1"/>
</dbReference>
<comment type="caution">
    <text evidence="2">The sequence shown here is derived from an EMBL/GenBank/DDBJ whole genome shotgun (WGS) entry which is preliminary data.</text>
</comment>
<dbReference type="CDD" id="cd05289">
    <property type="entry name" value="MDR_like_2"/>
    <property type="match status" value="1"/>
</dbReference>
<dbReference type="EC" id="1.-.-.-" evidence="2"/>
<dbReference type="InterPro" id="IPR050700">
    <property type="entry name" value="YIM1/Zinc_Alcohol_DH_Fams"/>
</dbReference>
<dbReference type="InterPro" id="IPR011032">
    <property type="entry name" value="GroES-like_sf"/>
</dbReference>
<feature type="domain" description="Enoyl reductase (ER)" evidence="1">
    <location>
        <begin position="14"/>
        <end position="329"/>
    </location>
</feature>
<gene>
    <name evidence="2" type="ORF">VJJ08_04265</name>
</gene>
<dbReference type="GO" id="GO:0016491">
    <property type="term" value="F:oxidoreductase activity"/>
    <property type="evidence" value="ECO:0007669"/>
    <property type="project" value="UniProtKB-KW"/>
</dbReference>
<evidence type="ECO:0000259" key="1">
    <source>
        <dbReference type="SMART" id="SM00829"/>
    </source>
</evidence>
<organism evidence="2 3">
    <name type="scientific">Capnocytophaga gingivalis</name>
    <dbReference type="NCBI Taxonomy" id="1017"/>
    <lineage>
        <taxon>Bacteria</taxon>
        <taxon>Pseudomonadati</taxon>
        <taxon>Bacteroidota</taxon>
        <taxon>Flavobacteriia</taxon>
        <taxon>Flavobacteriales</taxon>
        <taxon>Flavobacteriaceae</taxon>
        <taxon>Capnocytophaga</taxon>
    </lineage>
</organism>
<protein>
    <submittedName>
        <fullName evidence="2">NADP-dependent oxidoreductase</fullName>
        <ecNumber evidence="2">1.-.-.-</ecNumber>
    </submittedName>
</protein>
<proteinExistence type="predicted"/>
<dbReference type="InterPro" id="IPR036291">
    <property type="entry name" value="NAD(P)-bd_dom_sf"/>
</dbReference>
<sequence length="331" mass="36148">MKAYFINKYQKQPATLGEEPTPTINENQVLIEVKAAGLNHLDLRIKSGEFKLLVRNTFPLILGHDLSGVVRAVGSKVTQYKVGDEVMARPRDGHIGAFAEQIAVYEADVAPKPKNITMEEAAGVPLVALTAWQALVEKANVQKGQKVFIHAGSGGVGTIAIQLAKHLGAYVATTTSADNIAFVKDLGADEVIDYRKEDFSEKLTGYDVVLNSLDEATLLKSTKILKAGGHLISISGPPTKAYAKEAKLGWLLQQVMHFISRKVRKVCAQKQLQYDFLFMRANGAQLTQISQLIESGNLCPVTDKVFPFDQIAEAFDYMSKGRAKGKVVVSF</sequence>
<dbReference type="InterPro" id="IPR013154">
    <property type="entry name" value="ADH-like_N"/>
</dbReference>
<name>A0ABU5Z746_9FLAO</name>